<gene>
    <name evidence="3" type="ORF">SAMN04515668_2220</name>
</gene>
<organism evidence="3 4">
    <name type="scientific">Hymenobacter arizonensis</name>
    <name type="common">Siccationidurans arizonensis</name>
    <dbReference type="NCBI Taxonomy" id="1227077"/>
    <lineage>
        <taxon>Bacteria</taxon>
        <taxon>Pseudomonadati</taxon>
        <taxon>Bacteroidota</taxon>
        <taxon>Cytophagia</taxon>
        <taxon>Cytophagales</taxon>
        <taxon>Hymenobacteraceae</taxon>
        <taxon>Hymenobacter</taxon>
    </lineage>
</organism>
<keyword evidence="1" id="KW-0472">Membrane</keyword>
<name>A0A1I5Y4T6_HYMAR</name>
<accession>A0A1I5Y4T6</accession>
<feature type="transmembrane region" description="Helical" evidence="1">
    <location>
        <begin position="218"/>
        <end position="235"/>
    </location>
</feature>
<dbReference type="CDD" id="cd06257">
    <property type="entry name" value="DnaJ"/>
    <property type="match status" value="1"/>
</dbReference>
<feature type="transmembrane region" description="Helical" evidence="1">
    <location>
        <begin position="115"/>
        <end position="136"/>
    </location>
</feature>
<dbReference type="Pfam" id="PF00226">
    <property type="entry name" value="DnaJ"/>
    <property type="match status" value="1"/>
</dbReference>
<proteinExistence type="predicted"/>
<dbReference type="RefSeq" id="WP_092672420.1">
    <property type="nucleotide sequence ID" value="NZ_FOXS01000002.1"/>
</dbReference>
<dbReference type="PRINTS" id="PR00625">
    <property type="entry name" value="JDOMAIN"/>
</dbReference>
<feature type="domain" description="J" evidence="2">
    <location>
        <begin position="2"/>
        <end position="66"/>
    </location>
</feature>
<dbReference type="AlphaFoldDB" id="A0A1I5Y4T6"/>
<dbReference type="InterPro" id="IPR036869">
    <property type="entry name" value="J_dom_sf"/>
</dbReference>
<dbReference type="InterPro" id="IPR018253">
    <property type="entry name" value="DnaJ_domain_CS"/>
</dbReference>
<evidence type="ECO:0000256" key="1">
    <source>
        <dbReference type="SAM" id="Phobius"/>
    </source>
</evidence>
<keyword evidence="4" id="KW-1185">Reference proteome</keyword>
<sequence length="260" mass="29609">MTHYQVLELPENASLAEIRRSYRRLVFITHPDRTPDPQAHARYFAINAAYEVLSDPSRRVAYDANIQPGSKLARPAWPERAREVARSTAWATRFEPAHVPFTVRHAKAYAWTMRLLRPLLLVSLLLCASLTLDYFLASENTETVVRNETTYIYTDQGSYQKTVHETDRGTFTLYNDLPNGARVVVRRTPLLGIAVSARPSYYQREYPISSIYEGKKKLLWLGLLLMAALGLTPQLKNDYRLVVSVAAVLLLVLTAFQILL</sequence>
<evidence type="ECO:0000313" key="3">
    <source>
        <dbReference type="EMBL" id="SFQ39110.1"/>
    </source>
</evidence>
<dbReference type="STRING" id="1227077.SAMN04515668_2220"/>
<dbReference type="InterPro" id="IPR050817">
    <property type="entry name" value="DjlA_DnaK_co-chaperone"/>
</dbReference>
<feature type="transmembrane region" description="Helical" evidence="1">
    <location>
        <begin position="241"/>
        <end position="259"/>
    </location>
</feature>
<dbReference type="EMBL" id="FOXS01000002">
    <property type="protein sequence ID" value="SFQ39110.1"/>
    <property type="molecule type" value="Genomic_DNA"/>
</dbReference>
<evidence type="ECO:0000259" key="2">
    <source>
        <dbReference type="PROSITE" id="PS50076"/>
    </source>
</evidence>
<dbReference type="PANTHER" id="PTHR24074">
    <property type="entry name" value="CO-CHAPERONE PROTEIN DJLA"/>
    <property type="match status" value="1"/>
</dbReference>
<dbReference type="SUPFAM" id="SSF46565">
    <property type="entry name" value="Chaperone J-domain"/>
    <property type="match status" value="1"/>
</dbReference>
<dbReference type="Gene3D" id="1.10.287.110">
    <property type="entry name" value="DnaJ domain"/>
    <property type="match status" value="1"/>
</dbReference>
<evidence type="ECO:0000313" key="4">
    <source>
        <dbReference type="Proteomes" id="UP000199029"/>
    </source>
</evidence>
<dbReference type="PROSITE" id="PS50076">
    <property type="entry name" value="DNAJ_2"/>
    <property type="match status" value="1"/>
</dbReference>
<keyword evidence="1" id="KW-0812">Transmembrane</keyword>
<protein>
    <submittedName>
        <fullName evidence="3">DnaJ domain-containing protein</fullName>
    </submittedName>
</protein>
<reference evidence="4" key="1">
    <citation type="submission" date="2016-10" db="EMBL/GenBank/DDBJ databases">
        <authorList>
            <person name="Varghese N."/>
            <person name="Submissions S."/>
        </authorList>
    </citation>
    <scope>NUCLEOTIDE SEQUENCE [LARGE SCALE GENOMIC DNA]</scope>
    <source>
        <strain evidence="4">OR362-8,ATCC BAA-1266,JCM 13504</strain>
    </source>
</reference>
<dbReference type="PROSITE" id="PS00636">
    <property type="entry name" value="DNAJ_1"/>
    <property type="match status" value="1"/>
</dbReference>
<dbReference type="Proteomes" id="UP000199029">
    <property type="component" value="Unassembled WGS sequence"/>
</dbReference>
<keyword evidence="1" id="KW-1133">Transmembrane helix</keyword>
<dbReference type="SMART" id="SM00271">
    <property type="entry name" value="DnaJ"/>
    <property type="match status" value="1"/>
</dbReference>
<dbReference type="InterPro" id="IPR001623">
    <property type="entry name" value="DnaJ_domain"/>
</dbReference>